<comment type="caution">
    <text evidence="2">The sequence shown here is derived from an EMBL/GenBank/DDBJ whole genome shotgun (WGS) entry which is preliminary data.</text>
</comment>
<gene>
    <name evidence="2" type="ORF">Q8F55_004485</name>
</gene>
<evidence type="ECO:0000313" key="2">
    <source>
        <dbReference type="EMBL" id="KAL1410474.1"/>
    </source>
</evidence>
<proteinExistence type="predicted"/>
<evidence type="ECO:0000313" key="3">
    <source>
        <dbReference type="Proteomes" id="UP001565368"/>
    </source>
</evidence>
<dbReference type="GeneID" id="95985528"/>
<keyword evidence="1" id="KW-0732">Signal</keyword>
<dbReference type="RefSeq" id="XP_069210418.1">
    <property type="nucleotide sequence ID" value="XM_069353000.1"/>
</dbReference>
<dbReference type="Proteomes" id="UP001565368">
    <property type="component" value="Unassembled WGS sequence"/>
</dbReference>
<name>A0ABR3Q6W9_9TREE</name>
<accession>A0ABR3Q6W9</accession>
<feature type="signal peptide" evidence="1">
    <location>
        <begin position="1"/>
        <end position="17"/>
    </location>
</feature>
<reference evidence="2 3" key="1">
    <citation type="submission" date="2023-08" db="EMBL/GenBank/DDBJ databases">
        <title>Annotated Genome Sequence of Vanrija albida AlHP1.</title>
        <authorList>
            <person name="Herzog R."/>
        </authorList>
    </citation>
    <scope>NUCLEOTIDE SEQUENCE [LARGE SCALE GENOMIC DNA]</scope>
    <source>
        <strain evidence="2 3">AlHP1</strain>
    </source>
</reference>
<organism evidence="2 3">
    <name type="scientific">Vanrija albida</name>
    <dbReference type="NCBI Taxonomy" id="181172"/>
    <lineage>
        <taxon>Eukaryota</taxon>
        <taxon>Fungi</taxon>
        <taxon>Dikarya</taxon>
        <taxon>Basidiomycota</taxon>
        <taxon>Agaricomycotina</taxon>
        <taxon>Tremellomycetes</taxon>
        <taxon>Trichosporonales</taxon>
        <taxon>Trichosporonaceae</taxon>
        <taxon>Vanrija</taxon>
    </lineage>
</organism>
<keyword evidence="3" id="KW-1185">Reference proteome</keyword>
<evidence type="ECO:0000256" key="1">
    <source>
        <dbReference type="SAM" id="SignalP"/>
    </source>
</evidence>
<sequence length="108" mass="11136">MVARALLLTAVAAFPEARDVDIVARQSTTSCRPACDPVLKILNGTCTAEARSIIAGCRSCASSEGWQDMINSLDKIEKVMKCPKSGATKVVAGVGAAVVAVVAVVALF</sequence>
<protein>
    <recommendedName>
        <fullName evidence="4">Extracellular membrane protein CFEM domain-containing protein</fullName>
    </recommendedName>
</protein>
<evidence type="ECO:0008006" key="4">
    <source>
        <dbReference type="Google" id="ProtNLM"/>
    </source>
</evidence>
<feature type="chain" id="PRO_5047404453" description="Extracellular membrane protein CFEM domain-containing protein" evidence="1">
    <location>
        <begin position="18"/>
        <end position="108"/>
    </location>
</feature>
<dbReference type="EMBL" id="JBBXJM010000003">
    <property type="protein sequence ID" value="KAL1410474.1"/>
    <property type="molecule type" value="Genomic_DNA"/>
</dbReference>